<evidence type="ECO:0000259" key="14">
    <source>
        <dbReference type="PROSITE" id="PS51192"/>
    </source>
</evidence>
<evidence type="ECO:0000256" key="8">
    <source>
        <dbReference type="ARBA" id="ARBA00023187"/>
    </source>
</evidence>
<keyword evidence="8" id="KW-0508">mRNA splicing</keyword>
<feature type="coiled-coil region" evidence="12">
    <location>
        <begin position="759"/>
        <end position="786"/>
    </location>
</feature>
<dbReference type="PANTHER" id="PTHR18934">
    <property type="entry name" value="ATP-DEPENDENT RNA HELICASE"/>
    <property type="match status" value="1"/>
</dbReference>
<dbReference type="GO" id="GO:0005524">
    <property type="term" value="F:ATP binding"/>
    <property type="evidence" value="ECO:0007669"/>
    <property type="project" value="UniProtKB-KW"/>
</dbReference>
<evidence type="ECO:0000256" key="10">
    <source>
        <dbReference type="ARBA" id="ARBA00038040"/>
    </source>
</evidence>
<dbReference type="InterPro" id="IPR011709">
    <property type="entry name" value="DEAD-box_helicase_OB_fold"/>
</dbReference>
<evidence type="ECO:0000256" key="7">
    <source>
        <dbReference type="ARBA" id="ARBA00022840"/>
    </source>
</evidence>
<dbReference type="InterPro" id="IPR048333">
    <property type="entry name" value="HA2_WH"/>
</dbReference>
<dbReference type="EC" id="3.6.4.13" evidence="2"/>
<dbReference type="InterPro" id="IPR027417">
    <property type="entry name" value="P-loop_NTPase"/>
</dbReference>
<evidence type="ECO:0000256" key="1">
    <source>
        <dbReference type="ARBA" id="ARBA00004123"/>
    </source>
</evidence>
<dbReference type="CDD" id="cd02440">
    <property type="entry name" value="AdoMet_MTases"/>
    <property type="match status" value="1"/>
</dbReference>
<dbReference type="FunFam" id="3.40.50.300:FF:000615">
    <property type="entry name" value="pre-mRNA-splicing factor ATP-dependent RNA helicase DEAH7"/>
    <property type="match status" value="1"/>
</dbReference>
<dbReference type="GO" id="GO:0016787">
    <property type="term" value="F:hydrolase activity"/>
    <property type="evidence" value="ECO:0007669"/>
    <property type="project" value="UniProtKB-KW"/>
</dbReference>
<evidence type="ECO:0000256" key="4">
    <source>
        <dbReference type="ARBA" id="ARBA00022741"/>
    </source>
</evidence>
<keyword evidence="4" id="KW-0547">Nucleotide-binding</keyword>
<gene>
    <name evidence="16" type="ORF">Zmor_009009</name>
</gene>
<dbReference type="PROSITE" id="PS51192">
    <property type="entry name" value="HELICASE_ATP_BIND_1"/>
    <property type="match status" value="1"/>
</dbReference>
<evidence type="ECO:0000313" key="16">
    <source>
        <dbReference type="EMBL" id="KAJ3616815.1"/>
    </source>
</evidence>
<evidence type="ECO:0000259" key="15">
    <source>
        <dbReference type="PROSITE" id="PS51194"/>
    </source>
</evidence>
<keyword evidence="5" id="KW-0378">Hydrolase</keyword>
<feature type="region of interest" description="Disordered" evidence="13">
    <location>
        <begin position="609"/>
        <end position="637"/>
    </location>
</feature>
<dbReference type="Gene3D" id="3.40.50.150">
    <property type="entry name" value="Vaccinia Virus protein VP39"/>
    <property type="match status" value="1"/>
</dbReference>
<dbReference type="InterPro" id="IPR011545">
    <property type="entry name" value="DEAD/DEAH_box_helicase_dom"/>
</dbReference>
<keyword evidence="9" id="KW-0539">Nucleus</keyword>
<dbReference type="InterPro" id="IPR007502">
    <property type="entry name" value="Helicase-assoc_dom"/>
</dbReference>
<evidence type="ECO:0000256" key="3">
    <source>
        <dbReference type="ARBA" id="ARBA00022664"/>
    </source>
</evidence>
<dbReference type="SMART" id="SM00487">
    <property type="entry name" value="DEXDc"/>
    <property type="match status" value="1"/>
</dbReference>
<dbReference type="InterPro" id="IPR001650">
    <property type="entry name" value="Helicase_C-like"/>
</dbReference>
<evidence type="ECO:0000256" key="11">
    <source>
        <dbReference type="ARBA" id="ARBA00047984"/>
    </source>
</evidence>
<feature type="region of interest" description="Disordered" evidence="13">
    <location>
        <begin position="1586"/>
        <end position="1649"/>
    </location>
</feature>
<dbReference type="CDD" id="cd18791">
    <property type="entry name" value="SF2_C_RHA"/>
    <property type="match status" value="1"/>
</dbReference>
<feature type="domain" description="Helicase ATP-binding" evidence="14">
    <location>
        <begin position="945"/>
        <end position="1108"/>
    </location>
</feature>
<keyword evidence="17" id="KW-1185">Reference proteome</keyword>
<dbReference type="FunFam" id="1.20.120.1080:FF:000018">
    <property type="entry name" value="Pre-mRNA-splicing factor ATP-dependent RNA helicase prp16"/>
    <property type="match status" value="1"/>
</dbReference>
<dbReference type="InterPro" id="IPR029063">
    <property type="entry name" value="SAM-dependent_MTases_sf"/>
</dbReference>
<sequence>MSETGFIKRITLNSASAYFCGINDEEVTKKFCEEVIKANITKVKNLEKKWCKPLFNVNSSNEKENFKTSVDSLGSSFVSRKFTISEIDSNKASNEDRKSIDCTNSRGFLLERKQITANNFKSCISHNYKHDPKEHPLSNINKVVGKAAESCARSVRPQTQRKFYSVIDMYSDKELKRVNLRPIIVISPAEGTKLVKVNTFQFNIFKAVNSIEKGKKTTIEWEGDYILGATDLYLALIKDEPSCDWIYIVAQNVQCSHPSTEGRYELEWEVPMDLVVGENYYLEIASCEACGTLISWSKAKAPSDFSFVPDRCKCGAATSDMNYKGCIELAVSADFIYLSCLYVRHVGHMHAIRLLKNSFCSTPDHVGKFLATLIRDSDRCVVDLGAGTGAFTRYITQHVCCIEDNTERFNVGSWQCKTAIIRLLLSTSTGKKAQENRTWVQADILSKHFLNEIVQKPSERYDVVCSNPDFEVALQFIYVGLFLLQCGNENAKANKSSTSEDKADNLRFAVNKLSGVYKRLLYAKVKILLLTELHSKERDRVYRKATQPTPSHGGGVRDDVLERIQDREKEKRTLRKERIRDRDKLCHNSGFIWDSGGSRSDELARYGRCSRGRSSSHSSEDIRTPSRSSWDSDKTPRRDDDPWRFLQTILLFTLITWSFFFRVTPSRSTRRSPHLGTPLPTPSYMYNEWALKDSRRVRGATPGASNGKDGAEAAYSFKTEEERVNWENDQRNLDRLWYQSDEGFDAEVDPWGYSEDSVRAREEQLKKRQRRQKTALQQQINRDNERWETNRMLTSGVVARTNVSDDFEEDSEARIYLLVKNIVPPFLDGRLTFTKQQEPVIPIKDVTSDMAVISKKGSQLVSEMRQRNERLKGQKREWEVAGSKIGQVMGVKKEENTDDGNYKKDSQFAVHMESKSEASSVFARTKSIKQQRQYLPIFAARHELLQVIRDNKVVIIVGQTGSGKTTQLTQYLYEEGYGKDGLIGCTQPRRVAAMSVAKRVSEEMSCRLGDKVGYSIRFEDCTSKETVIKYMTDGILLRESLTSPDLDQYNAIIMDEAHERSLNTDVLFGILKGIVRRRRDLKLIVTSATMDSEKFSAFFGDVPCFTIPGRTFPVDVLYSKNVVEDHVDAAVKQAITIHLQYPPGDILIFMTGQEDIECTCTVMAERIEALGEEVPPISILPIYSQLPSDLQAKIFQKAEGFCFVALLQLLIILKLLSVSNSRKCIVATNIAETSLTVDGILYVVDSGYCKLKVYNPKIGMDALQVFPVSQANANQRSGRAGRTGQGTAFRLFTATQYANELLPGTVPEIQRTNLSNVVLLLKSLGVDNLLDFAFMDPPPQENILNSMHQLWVLGALDNTGALTELGRKMVDFPVDPSLSKMIIVSETLHCAAEVITIVAMLSVPTVFYRPKGREEESDSAREKFYVPESDHLTLLNVYNLWKSHNYSALWATQHFLHAKALRKVREVRSQLQDIFLSKKMNFRSCGNDWDVVRKSICSSYFYQAAKVKGIGEYANLRTGMPCHLHPTSALYGMGYTPDYVVYHELVMTSKEYMQCVTTVDGEWLAELGPMFYSVKNPGQTAAARRKADKEQEKSMEREMKEANERIEKEKTEQRLSSLQSSKSHARAAIVTPGRLPPGTPRRPFRNFGI</sequence>
<feature type="domain" description="Helicase C-terminal" evidence="15">
    <location>
        <begin position="1122"/>
        <end position="1325"/>
    </location>
</feature>
<dbReference type="Pfam" id="PF00271">
    <property type="entry name" value="Helicase_C"/>
    <property type="match status" value="1"/>
</dbReference>
<feature type="region of interest" description="Disordered" evidence="13">
    <location>
        <begin position="541"/>
        <end position="562"/>
    </location>
</feature>
<proteinExistence type="inferred from homology"/>
<comment type="subcellular location">
    <subcellularLocation>
        <location evidence="1">Nucleus</location>
    </subcellularLocation>
</comment>
<dbReference type="SUPFAM" id="SSF52540">
    <property type="entry name" value="P-loop containing nucleoside triphosphate hydrolases"/>
    <property type="match status" value="1"/>
</dbReference>
<feature type="compositionally biased region" description="Basic and acidic residues" evidence="13">
    <location>
        <begin position="1586"/>
        <end position="1613"/>
    </location>
</feature>
<dbReference type="GO" id="GO:0000398">
    <property type="term" value="P:mRNA splicing, via spliceosome"/>
    <property type="evidence" value="ECO:0007669"/>
    <property type="project" value="UniProtKB-ARBA"/>
</dbReference>
<dbReference type="PROSITE" id="PS51194">
    <property type="entry name" value="HELICASE_CTER"/>
    <property type="match status" value="1"/>
</dbReference>
<dbReference type="SMART" id="SM00847">
    <property type="entry name" value="HA2"/>
    <property type="match status" value="1"/>
</dbReference>
<keyword evidence="12" id="KW-0175">Coiled coil</keyword>
<dbReference type="GO" id="GO:0005634">
    <property type="term" value="C:nucleus"/>
    <property type="evidence" value="ECO:0007669"/>
    <property type="project" value="UniProtKB-SubCell"/>
</dbReference>
<name>A0AA38LYZ6_9CUCU</name>
<protein>
    <recommendedName>
        <fullName evidence="2">RNA helicase</fullName>
        <ecNumber evidence="2">3.6.4.13</ecNumber>
    </recommendedName>
</protein>
<dbReference type="Proteomes" id="UP001168821">
    <property type="component" value="Unassembled WGS sequence"/>
</dbReference>
<keyword evidence="7" id="KW-0067">ATP-binding</keyword>
<evidence type="ECO:0000256" key="6">
    <source>
        <dbReference type="ARBA" id="ARBA00022806"/>
    </source>
</evidence>
<comment type="catalytic activity">
    <reaction evidence="11">
        <text>ATP + H2O = ADP + phosphate + H(+)</text>
        <dbReference type="Rhea" id="RHEA:13065"/>
        <dbReference type="ChEBI" id="CHEBI:15377"/>
        <dbReference type="ChEBI" id="CHEBI:15378"/>
        <dbReference type="ChEBI" id="CHEBI:30616"/>
        <dbReference type="ChEBI" id="CHEBI:43474"/>
        <dbReference type="ChEBI" id="CHEBI:456216"/>
        <dbReference type="EC" id="3.6.4.13"/>
    </reaction>
</comment>
<feature type="compositionally biased region" description="Basic and acidic residues" evidence="13">
    <location>
        <begin position="618"/>
        <end position="637"/>
    </location>
</feature>
<dbReference type="Pfam" id="PF07717">
    <property type="entry name" value="OB_NTP_bind"/>
    <property type="match status" value="1"/>
</dbReference>
<keyword evidence="6" id="KW-0347">Helicase</keyword>
<dbReference type="Gene3D" id="1.20.120.1080">
    <property type="match status" value="1"/>
</dbReference>
<evidence type="ECO:0000256" key="5">
    <source>
        <dbReference type="ARBA" id="ARBA00022801"/>
    </source>
</evidence>
<dbReference type="SUPFAM" id="SSF53335">
    <property type="entry name" value="S-adenosyl-L-methionine-dependent methyltransferases"/>
    <property type="match status" value="1"/>
</dbReference>
<dbReference type="GO" id="GO:0034458">
    <property type="term" value="F:3'-5' RNA helicase activity"/>
    <property type="evidence" value="ECO:0007669"/>
    <property type="project" value="TreeGrafter"/>
</dbReference>
<dbReference type="FunFam" id="3.40.50.300:FF:000007">
    <property type="entry name" value="Pre-mRNA-splicing factor ATP-dependent RNA helicase"/>
    <property type="match status" value="1"/>
</dbReference>
<dbReference type="Pfam" id="PF21010">
    <property type="entry name" value="HA2_C"/>
    <property type="match status" value="1"/>
</dbReference>
<dbReference type="Pfam" id="PF04408">
    <property type="entry name" value="WHD_HA2"/>
    <property type="match status" value="1"/>
</dbReference>
<evidence type="ECO:0000256" key="13">
    <source>
        <dbReference type="SAM" id="MobiDB-lite"/>
    </source>
</evidence>
<reference evidence="16" key="1">
    <citation type="journal article" date="2023" name="G3 (Bethesda)">
        <title>Whole genome assemblies of Zophobas morio and Tenebrio molitor.</title>
        <authorList>
            <person name="Kaur S."/>
            <person name="Stinson S.A."/>
            <person name="diCenzo G.C."/>
        </authorList>
    </citation>
    <scope>NUCLEOTIDE SEQUENCE</scope>
    <source>
        <strain evidence="16">QUZm001</strain>
    </source>
</reference>
<evidence type="ECO:0000256" key="2">
    <source>
        <dbReference type="ARBA" id="ARBA00012552"/>
    </source>
</evidence>
<organism evidence="16 17">
    <name type="scientific">Zophobas morio</name>
    <dbReference type="NCBI Taxonomy" id="2755281"/>
    <lineage>
        <taxon>Eukaryota</taxon>
        <taxon>Metazoa</taxon>
        <taxon>Ecdysozoa</taxon>
        <taxon>Arthropoda</taxon>
        <taxon>Hexapoda</taxon>
        <taxon>Insecta</taxon>
        <taxon>Pterygota</taxon>
        <taxon>Neoptera</taxon>
        <taxon>Endopterygota</taxon>
        <taxon>Coleoptera</taxon>
        <taxon>Polyphaga</taxon>
        <taxon>Cucujiformia</taxon>
        <taxon>Tenebrionidae</taxon>
        <taxon>Zophobas</taxon>
    </lineage>
</organism>
<accession>A0AA38LYZ6</accession>
<evidence type="ECO:0000256" key="12">
    <source>
        <dbReference type="SAM" id="Coils"/>
    </source>
</evidence>
<dbReference type="PANTHER" id="PTHR18934:SF91">
    <property type="entry name" value="PRE-MRNA-SPLICING FACTOR ATP-DEPENDENT RNA HELICASE PRP16"/>
    <property type="match status" value="1"/>
</dbReference>
<dbReference type="Pfam" id="PF00270">
    <property type="entry name" value="DEAD"/>
    <property type="match status" value="1"/>
</dbReference>
<dbReference type="SMART" id="SM00490">
    <property type="entry name" value="HELICc"/>
    <property type="match status" value="1"/>
</dbReference>
<evidence type="ECO:0000313" key="17">
    <source>
        <dbReference type="Proteomes" id="UP001168821"/>
    </source>
</evidence>
<dbReference type="EMBL" id="JALNTZ010002815">
    <property type="protein sequence ID" value="KAJ3616815.1"/>
    <property type="molecule type" value="Genomic_DNA"/>
</dbReference>
<keyword evidence="3" id="KW-0507">mRNA processing</keyword>
<comment type="caution">
    <text evidence="16">The sequence shown here is derived from an EMBL/GenBank/DDBJ whole genome shotgun (WGS) entry which is preliminary data.</text>
</comment>
<dbReference type="GO" id="GO:0003723">
    <property type="term" value="F:RNA binding"/>
    <property type="evidence" value="ECO:0007669"/>
    <property type="project" value="TreeGrafter"/>
</dbReference>
<dbReference type="Gene3D" id="3.40.50.300">
    <property type="entry name" value="P-loop containing nucleotide triphosphate hydrolases"/>
    <property type="match status" value="2"/>
</dbReference>
<evidence type="ECO:0000256" key="9">
    <source>
        <dbReference type="ARBA" id="ARBA00023242"/>
    </source>
</evidence>
<comment type="similarity">
    <text evidence="10">Belongs to the DEAD box helicase family. DEAH subfamily. PRP16 sub-subfamily.</text>
</comment>
<dbReference type="InterPro" id="IPR014001">
    <property type="entry name" value="Helicase_ATP-bd"/>
</dbReference>